<protein>
    <submittedName>
        <fullName evidence="2">Uncharacterized protein</fullName>
    </submittedName>
</protein>
<reference evidence="2 3" key="1">
    <citation type="submission" date="2018-11" db="EMBL/GenBank/DDBJ databases">
        <title>Novel Erysipelotrichaceae bacterium isolated from small intestine of a swine.</title>
        <authorList>
            <person name="Kim J.S."/>
            <person name="Choe H."/>
            <person name="Lee Y.R."/>
            <person name="Kim K.M."/>
            <person name="Park D.S."/>
        </authorList>
    </citation>
    <scope>NUCLEOTIDE SEQUENCE [LARGE SCALE GENOMIC DNA]</scope>
    <source>
        <strain evidence="2 3">SG0102</strain>
    </source>
</reference>
<keyword evidence="1" id="KW-1133">Transmembrane helix</keyword>
<sequence>MSQKRREKIITIGALVLLLIIIFFAGYKLHQNALEVMHENQDPLEKDCRKIFAFMRGEMVYAHDVTNNRHRPNKKHDWHCLYIQNGILYKDKHPIFKAEWFEDRQVAMTYVGYIRSKSRIDFTLTITKKGRSYSMRQSLKLLSIDLKNSIDKRLPTGEETYDLSIDHTKLNKKKYKLYYYN</sequence>
<dbReference type="OrthoDB" id="9995753at2"/>
<dbReference type="RefSeq" id="WP_125119554.1">
    <property type="nucleotide sequence ID" value="NZ_AP019309.1"/>
</dbReference>
<keyword evidence="3" id="KW-1185">Reference proteome</keyword>
<keyword evidence="1" id="KW-0472">Membrane</keyword>
<gene>
    <name evidence="2" type="ORF">SG0102_16570</name>
</gene>
<dbReference type="EMBL" id="AP019309">
    <property type="protein sequence ID" value="BBH26723.1"/>
    <property type="molecule type" value="Genomic_DNA"/>
</dbReference>
<keyword evidence="1" id="KW-0812">Transmembrane</keyword>
<dbReference type="Proteomes" id="UP000268059">
    <property type="component" value="Chromosome"/>
</dbReference>
<organism evidence="2 3">
    <name type="scientific">Intestinibaculum porci</name>
    <dbReference type="NCBI Taxonomy" id="2487118"/>
    <lineage>
        <taxon>Bacteria</taxon>
        <taxon>Bacillati</taxon>
        <taxon>Bacillota</taxon>
        <taxon>Erysipelotrichia</taxon>
        <taxon>Erysipelotrichales</taxon>
        <taxon>Erysipelotrichaceae</taxon>
        <taxon>Intestinibaculum</taxon>
    </lineage>
</organism>
<evidence type="ECO:0000313" key="2">
    <source>
        <dbReference type="EMBL" id="BBH26723.1"/>
    </source>
</evidence>
<evidence type="ECO:0000313" key="3">
    <source>
        <dbReference type="Proteomes" id="UP000268059"/>
    </source>
</evidence>
<dbReference type="InParanoid" id="A0A3G9JP07"/>
<accession>A0A3G9JP07</accession>
<proteinExistence type="predicted"/>
<name>A0A3G9JP07_9FIRM</name>
<feature type="transmembrane region" description="Helical" evidence="1">
    <location>
        <begin position="9"/>
        <end position="27"/>
    </location>
</feature>
<dbReference type="AlphaFoldDB" id="A0A3G9JP07"/>
<dbReference type="KEGG" id="ebm:SG0102_16570"/>
<evidence type="ECO:0000256" key="1">
    <source>
        <dbReference type="SAM" id="Phobius"/>
    </source>
</evidence>